<evidence type="ECO:0000313" key="3">
    <source>
        <dbReference type="Proteomes" id="UP000031327"/>
    </source>
</evidence>
<protein>
    <submittedName>
        <fullName evidence="2">SrpA-related protein</fullName>
    </submittedName>
</protein>
<reference evidence="2 3" key="1">
    <citation type="submission" date="2014-12" db="EMBL/GenBank/DDBJ databases">
        <title>Draft Genome Sequence of Pseudoalteromonas luteoviolacea HI1.</title>
        <authorList>
            <person name="Asahina A.Y."/>
            <person name="Hadfield M.G."/>
        </authorList>
    </citation>
    <scope>NUCLEOTIDE SEQUENCE [LARGE SCALE GENOMIC DNA]</scope>
    <source>
        <strain evidence="2 3">HI1</strain>
    </source>
</reference>
<dbReference type="AlphaFoldDB" id="A0A0C1QEN8"/>
<organism evidence="2 3">
    <name type="scientific">Pseudoalteromonas luteoviolacea</name>
    <dbReference type="NCBI Taxonomy" id="43657"/>
    <lineage>
        <taxon>Bacteria</taxon>
        <taxon>Pseudomonadati</taxon>
        <taxon>Pseudomonadota</taxon>
        <taxon>Gammaproteobacteria</taxon>
        <taxon>Alteromonadales</taxon>
        <taxon>Pseudoalteromonadaceae</taxon>
        <taxon>Pseudoalteromonas</taxon>
    </lineage>
</organism>
<dbReference type="RefSeq" id="WP_039607689.1">
    <property type="nucleotide sequence ID" value="NZ_JWIC01000001.1"/>
</dbReference>
<dbReference type="OrthoDB" id="9812722at2"/>
<name>A0A0C1QEN8_9GAMM</name>
<evidence type="ECO:0000313" key="2">
    <source>
        <dbReference type="EMBL" id="KID59091.1"/>
    </source>
</evidence>
<feature type="compositionally biased region" description="Basic and acidic residues" evidence="1">
    <location>
        <begin position="21"/>
        <end position="32"/>
    </location>
</feature>
<evidence type="ECO:0000256" key="1">
    <source>
        <dbReference type="SAM" id="MobiDB-lite"/>
    </source>
</evidence>
<accession>A0A0C1QEN8</accession>
<feature type="compositionally biased region" description="Basic and acidic residues" evidence="1">
    <location>
        <begin position="47"/>
        <end position="58"/>
    </location>
</feature>
<feature type="region of interest" description="Disordered" evidence="1">
    <location>
        <begin position="211"/>
        <end position="257"/>
    </location>
</feature>
<proteinExistence type="predicted"/>
<feature type="compositionally biased region" description="Basic and acidic residues" evidence="1">
    <location>
        <begin position="72"/>
        <end position="87"/>
    </location>
</feature>
<feature type="region of interest" description="Disordered" evidence="1">
    <location>
        <begin position="21"/>
        <end position="151"/>
    </location>
</feature>
<dbReference type="Proteomes" id="UP000031327">
    <property type="component" value="Unassembled WGS sequence"/>
</dbReference>
<gene>
    <name evidence="2" type="ORF">JF50_01150</name>
</gene>
<dbReference type="Pfam" id="PF12118">
    <property type="entry name" value="SprA-related"/>
    <property type="match status" value="1"/>
</dbReference>
<comment type="caution">
    <text evidence="2">The sequence shown here is derived from an EMBL/GenBank/DDBJ whole genome shotgun (WGS) entry which is preliminary data.</text>
</comment>
<sequence length="302" mass="33028">MNIVTPQPAVSLNTANVYTETARRDNQLREVIPKPAAVTPPATENKSLQDNDKARLSESEAQETYDANGQLKDSKTVQERGDEKSEEQQAQSGSDDEPSEREQAQQEQDEQQLKELKDRDREVRLHEQAHARVGGQYAGSPTYDYQRGPDGNNYAVGGQVMIDVAPVEGNPQQTIEKMQTVRAAALAPAEPSGADRAIAADATSKIATAQAELAKQSISGSEEESASSGVQKFENRRLTEEGTAQSEQPVLERARLKQESDPFAVALPIERDPEIESRALRIEGFYGQVAKPDKDARLSVSV</sequence>
<dbReference type="InterPro" id="IPR021973">
    <property type="entry name" value="SprA-related"/>
</dbReference>
<feature type="compositionally biased region" description="Basic and acidic residues" evidence="1">
    <location>
        <begin position="111"/>
        <end position="130"/>
    </location>
</feature>
<dbReference type="EMBL" id="JWIC01000001">
    <property type="protein sequence ID" value="KID59091.1"/>
    <property type="molecule type" value="Genomic_DNA"/>
</dbReference>